<dbReference type="InterPro" id="IPR000515">
    <property type="entry name" value="MetI-like"/>
</dbReference>
<comment type="similarity">
    <text evidence="8">Belongs to the binding-protein-dependent transport system permease family.</text>
</comment>
<comment type="caution">
    <text evidence="10">The sequence shown here is derived from an EMBL/GenBank/DDBJ whole genome shotgun (WGS) entry which is preliminary data.</text>
</comment>
<dbReference type="Pfam" id="PF00528">
    <property type="entry name" value="BPD_transp_1"/>
    <property type="match status" value="1"/>
</dbReference>
<comment type="subcellular location">
    <subcellularLocation>
        <location evidence="1 8">Cell membrane</location>
        <topology evidence="1 8">Multi-pass membrane protein</topology>
    </subcellularLocation>
</comment>
<dbReference type="GO" id="GO:0006865">
    <property type="term" value="P:amino acid transport"/>
    <property type="evidence" value="ECO:0007669"/>
    <property type="project" value="UniProtKB-KW"/>
</dbReference>
<evidence type="ECO:0000256" key="3">
    <source>
        <dbReference type="ARBA" id="ARBA00022475"/>
    </source>
</evidence>
<keyword evidence="7 8" id="KW-0472">Membrane</keyword>
<evidence type="ECO:0000256" key="6">
    <source>
        <dbReference type="ARBA" id="ARBA00022989"/>
    </source>
</evidence>
<dbReference type="GO" id="GO:0043190">
    <property type="term" value="C:ATP-binding cassette (ABC) transporter complex"/>
    <property type="evidence" value="ECO:0007669"/>
    <property type="project" value="InterPro"/>
</dbReference>
<dbReference type="PROSITE" id="PS50928">
    <property type="entry name" value="ABC_TM1"/>
    <property type="match status" value="1"/>
</dbReference>
<dbReference type="SUPFAM" id="SSF161098">
    <property type="entry name" value="MetI-like"/>
    <property type="match status" value="1"/>
</dbReference>
<evidence type="ECO:0000256" key="2">
    <source>
        <dbReference type="ARBA" id="ARBA00022448"/>
    </source>
</evidence>
<feature type="transmembrane region" description="Helical" evidence="8">
    <location>
        <begin position="95"/>
        <end position="114"/>
    </location>
</feature>
<keyword evidence="5" id="KW-0029">Amino-acid transport</keyword>
<evidence type="ECO:0000259" key="9">
    <source>
        <dbReference type="PROSITE" id="PS50928"/>
    </source>
</evidence>
<dbReference type="GO" id="GO:0022857">
    <property type="term" value="F:transmembrane transporter activity"/>
    <property type="evidence" value="ECO:0007669"/>
    <property type="project" value="InterPro"/>
</dbReference>
<evidence type="ECO:0000256" key="8">
    <source>
        <dbReference type="RuleBase" id="RU363032"/>
    </source>
</evidence>
<gene>
    <name evidence="10" type="ORF">PBV87_04625</name>
</gene>
<dbReference type="InterPro" id="IPR010065">
    <property type="entry name" value="AA_ABC_transptr_permease_3TM"/>
</dbReference>
<dbReference type="Proteomes" id="UP001169242">
    <property type="component" value="Unassembled WGS sequence"/>
</dbReference>
<evidence type="ECO:0000313" key="10">
    <source>
        <dbReference type="EMBL" id="MDA3730783.1"/>
    </source>
</evidence>
<keyword evidence="4 8" id="KW-0812">Transmembrane</keyword>
<reference evidence="10" key="1">
    <citation type="journal article" date="2023" name="Int. J. Syst. Evol. Microbiol.">
        <title>&lt;i&gt;Holtiella tumoricola&lt;/i&gt; gen. nov. sp. nov., isolated from a human clinical sample.</title>
        <authorList>
            <person name="Allen-Vercoe E."/>
            <person name="Daigneault M.C."/>
            <person name="Vancuren S.J."/>
            <person name="Cochrane K."/>
            <person name="O'Neal L.L."/>
            <person name="Sankaranarayanan K."/>
            <person name="Lawson P.A."/>
        </authorList>
    </citation>
    <scope>NUCLEOTIDE SEQUENCE</scope>
    <source>
        <strain evidence="10">CC70A</strain>
    </source>
</reference>
<dbReference type="FunFam" id="1.10.3720.10:FF:000006">
    <property type="entry name" value="Glutamate/aspartate ABC transporter, permease protein GltK"/>
    <property type="match status" value="1"/>
</dbReference>
<dbReference type="Gene3D" id="1.10.3720.10">
    <property type="entry name" value="MetI-like"/>
    <property type="match status" value="1"/>
</dbReference>
<dbReference type="InterPro" id="IPR043429">
    <property type="entry name" value="ArtM/GltK/GlnP/TcyL/YhdX-like"/>
</dbReference>
<evidence type="ECO:0000313" key="11">
    <source>
        <dbReference type="Proteomes" id="UP001169242"/>
    </source>
</evidence>
<feature type="transmembrane region" description="Helical" evidence="8">
    <location>
        <begin position="28"/>
        <end position="52"/>
    </location>
</feature>
<dbReference type="CDD" id="cd06261">
    <property type="entry name" value="TM_PBP2"/>
    <property type="match status" value="1"/>
</dbReference>
<dbReference type="PANTHER" id="PTHR30614:SF0">
    <property type="entry name" value="L-CYSTINE TRANSPORT SYSTEM PERMEASE PROTEIN TCYL"/>
    <property type="match status" value="1"/>
</dbReference>
<keyword evidence="3" id="KW-1003">Cell membrane</keyword>
<evidence type="ECO:0000256" key="1">
    <source>
        <dbReference type="ARBA" id="ARBA00004651"/>
    </source>
</evidence>
<keyword evidence="11" id="KW-1185">Reference proteome</keyword>
<keyword evidence="2 8" id="KW-0813">Transport</keyword>
<sequence>MTYIINTLTYLFEYTIKLMPQVIEGLGVTLQLFALTLLFAIPLGIVIALGRLSHFKILNKLTSAYILILRGTPLLLQIVFVFFGLPMIGITFDRFPAALVAFSLNYAAYFAEIFRAGIASIDKGQYEGAEVLGLSPQETFSRIIFPQAFKRVLPPVGNEIVTLVKDTALVYILGLDELLKVGKIACNRDASLLPLVIIAIVYLLLTGVLSKIMAIIETRYTYYQ</sequence>
<dbReference type="NCBIfam" id="TIGR01726">
    <property type="entry name" value="HEQRo_perm_3TM"/>
    <property type="match status" value="1"/>
</dbReference>
<feature type="transmembrane region" description="Helical" evidence="8">
    <location>
        <begin position="192"/>
        <end position="216"/>
    </location>
</feature>
<feature type="transmembrane region" description="Helical" evidence="8">
    <location>
        <begin position="64"/>
        <end position="89"/>
    </location>
</feature>
<organism evidence="10 11">
    <name type="scientific">Holtiella tumoricola</name>
    <dbReference type="NCBI Taxonomy" id="3018743"/>
    <lineage>
        <taxon>Bacteria</taxon>
        <taxon>Bacillati</taxon>
        <taxon>Bacillota</taxon>
        <taxon>Clostridia</taxon>
        <taxon>Lachnospirales</taxon>
        <taxon>Cellulosilyticaceae</taxon>
        <taxon>Holtiella</taxon>
    </lineage>
</organism>
<dbReference type="InterPro" id="IPR035906">
    <property type="entry name" value="MetI-like_sf"/>
</dbReference>
<evidence type="ECO:0000256" key="5">
    <source>
        <dbReference type="ARBA" id="ARBA00022970"/>
    </source>
</evidence>
<proteinExistence type="inferred from homology"/>
<protein>
    <submittedName>
        <fullName evidence="10">Amino acid ABC transporter permease</fullName>
    </submittedName>
</protein>
<feature type="domain" description="ABC transmembrane type-1" evidence="9">
    <location>
        <begin position="26"/>
        <end position="213"/>
    </location>
</feature>
<evidence type="ECO:0000256" key="7">
    <source>
        <dbReference type="ARBA" id="ARBA00023136"/>
    </source>
</evidence>
<accession>A0AA42DLB1</accession>
<dbReference type="AlphaFoldDB" id="A0AA42DLB1"/>
<dbReference type="PANTHER" id="PTHR30614">
    <property type="entry name" value="MEMBRANE COMPONENT OF AMINO ACID ABC TRANSPORTER"/>
    <property type="match status" value="1"/>
</dbReference>
<name>A0AA42DLB1_9FIRM</name>
<evidence type="ECO:0000256" key="4">
    <source>
        <dbReference type="ARBA" id="ARBA00022692"/>
    </source>
</evidence>
<dbReference type="EMBL" id="JAQIFT010000016">
    <property type="protein sequence ID" value="MDA3730783.1"/>
    <property type="molecule type" value="Genomic_DNA"/>
</dbReference>
<keyword evidence="6 8" id="KW-1133">Transmembrane helix</keyword>